<comment type="catalytic activity">
    <reaction evidence="6">
        <text>N-terminal N-formyl-L-methionyl-[peptide] + H2O = N-terminal L-methionyl-[peptide] + formate</text>
        <dbReference type="Rhea" id="RHEA:24420"/>
        <dbReference type="Rhea" id="RHEA-COMP:10639"/>
        <dbReference type="Rhea" id="RHEA-COMP:10640"/>
        <dbReference type="ChEBI" id="CHEBI:15377"/>
        <dbReference type="ChEBI" id="CHEBI:15740"/>
        <dbReference type="ChEBI" id="CHEBI:49298"/>
        <dbReference type="ChEBI" id="CHEBI:64731"/>
        <dbReference type="EC" id="3.5.1.88"/>
    </reaction>
</comment>
<evidence type="ECO:0000256" key="6">
    <source>
        <dbReference type="HAMAP-Rule" id="MF_00163"/>
    </source>
</evidence>
<reference evidence="7 8" key="1">
    <citation type="journal article" date="2018" name="Int. J. Syst. Evol. Microbiol.">
        <title>Mesosutterella multiformis gen. nov., sp. nov., a member of the family Sutterellaceae and Sutterella megalosphaeroides sp. nov., isolated from human faeces.</title>
        <authorList>
            <person name="Sakamoto M."/>
            <person name="Ikeyama N."/>
            <person name="Kunihiro T."/>
            <person name="Iino T."/>
            <person name="Yuki M."/>
            <person name="Ohkuma M."/>
        </authorList>
    </citation>
    <scope>NUCLEOTIDE SEQUENCE [LARGE SCALE GENOMIC DNA]</scope>
    <source>
        <strain evidence="7 8">6FBBBH3</strain>
    </source>
</reference>
<evidence type="ECO:0000256" key="3">
    <source>
        <dbReference type="ARBA" id="ARBA00022801"/>
    </source>
</evidence>
<keyword evidence="4 6" id="KW-0648">Protein biosynthesis</keyword>
<gene>
    <name evidence="7" type="primary">def_2</name>
    <name evidence="6" type="synonym">def</name>
    <name evidence="7" type="ORF">SUTMEG_07830</name>
</gene>
<dbReference type="SUPFAM" id="SSF56420">
    <property type="entry name" value="Peptide deformylase"/>
    <property type="match status" value="1"/>
</dbReference>
<feature type="binding site" evidence="6">
    <location>
        <position position="145"/>
    </location>
    <ligand>
        <name>Fe cation</name>
        <dbReference type="ChEBI" id="CHEBI:24875"/>
    </ligand>
</feature>
<dbReference type="OrthoDB" id="9804313at2"/>
<dbReference type="HAMAP" id="MF_00163">
    <property type="entry name" value="Pep_deformylase"/>
    <property type="match status" value="1"/>
</dbReference>
<dbReference type="InterPro" id="IPR023635">
    <property type="entry name" value="Peptide_deformylase"/>
</dbReference>
<dbReference type="EMBL" id="AP018786">
    <property type="protein sequence ID" value="BBF22892.1"/>
    <property type="molecule type" value="Genomic_DNA"/>
</dbReference>
<dbReference type="GO" id="GO:0042586">
    <property type="term" value="F:peptide deformylase activity"/>
    <property type="evidence" value="ECO:0007669"/>
    <property type="project" value="UniProtKB-UniRule"/>
</dbReference>
<name>A0A2Z6I981_9BURK</name>
<dbReference type="CDD" id="cd00487">
    <property type="entry name" value="Pep_deformylase"/>
    <property type="match status" value="1"/>
</dbReference>
<dbReference type="NCBIfam" id="TIGR00079">
    <property type="entry name" value="pept_deformyl"/>
    <property type="match status" value="1"/>
</dbReference>
<dbReference type="Proteomes" id="UP000271003">
    <property type="component" value="Chromosome"/>
</dbReference>
<evidence type="ECO:0000256" key="5">
    <source>
        <dbReference type="ARBA" id="ARBA00023004"/>
    </source>
</evidence>
<dbReference type="PANTHER" id="PTHR10458">
    <property type="entry name" value="PEPTIDE DEFORMYLASE"/>
    <property type="match status" value="1"/>
</dbReference>
<keyword evidence="2 6" id="KW-0479">Metal-binding</keyword>
<proteinExistence type="inferred from homology"/>
<comment type="cofactor">
    <cofactor evidence="6">
        <name>Fe(2+)</name>
        <dbReference type="ChEBI" id="CHEBI:29033"/>
    </cofactor>
    <text evidence="6">Binds 1 Fe(2+) ion.</text>
</comment>
<feature type="binding site" evidence="6">
    <location>
        <position position="141"/>
    </location>
    <ligand>
        <name>Fe cation</name>
        <dbReference type="ChEBI" id="CHEBI:24875"/>
    </ligand>
</feature>
<dbReference type="PIRSF" id="PIRSF004749">
    <property type="entry name" value="Pep_def"/>
    <property type="match status" value="1"/>
</dbReference>
<dbReference type="GO" id="GO:0046872">
    <property type="term" value="F:metal ion binding"/>
    <property type="evidence" value="ECO:0007669"/>
    <property type="project" value="UniProtKB-KW"/>
</dbReference>
<accession>A0A2Z6I981</accession>
<feature type="active site" evidence="6">
    <location>
        <position position="142"/>
    </location>
</feature>
<dbReference type="InterPro" id="IPR036821">
    <property type="entry name" value="Peptide_deformylase_sf"/>
</dbReference>
<evidence type="ECO:0000313" key="7">
    <source>
        <dbReference type="EMBL" id="BBF22892.1"/>
    </source>
</evidence>
<organism evidence="7 8">
    <name type="scientific">Sutterella megalosphaeroides</name>
    <dbReference type="NCBI Taxonomy" id="2494234"/>
    <lineage>
        <taxon>Bacteria</taxon>
        <taxon>Pseudomonadati</taxon>
        <taxon>Pseudomonadota</taxon>
        <taxon>Betaproteobacteria</taxon>
        <taxon>Burkholderiales</taxon>
        <taxon>Sutterellaceae</taxon>
        <taxon>Sutterella</taxon>
    </lineage>
</organism>
<feature type="binding site" evidence="6">
    <location>
        <position position="99"/>
    </location>
    <ligand>
        <name>Fe cation</name>
        <dbReference type="ChEBI" id="CHEBI:24875"/>
    </ligand>
</feature>
<dbReference type="AlphaFoldDB" id="A0A2Z6I981"/>
<keyword evidence="5 6" id="KW-0408">Iron</keyword>
<dbReference type="PRINTS" id="PR01576">
    <property type="entry name" value="PDEFORMYLASE"/>
</dbReference>
<evidence type="ECO:0000256" key="2">
    <source>
        <dbReference type="ARBA" id="ARBA00022723"/>
    </source>
</evidence>
<dbReference type="Pfam" id="PF01327">
    <property type="entry name" value="Pep_deformylase"/>
    <property type="match status" value="1"/>
</dbReference>
<comment type="function">
    <text evidence="6">Removes the formyl group from the N-terminal Met of newly synthesized proteins. Requires at least a dipeptide for an efficient rate of reaction. N-terminal L-methionine is a prerequisite for activity but the enzyme has broad specificity at other positions.</text>
</comment>
<keyword evidence="8" id="KW-1185">Reference proteome</keyword>
<evidence type="ECO:0000256" key="1">
    <source>
        <dbReference type="ARBA" id="ARBA00010759"/>
    </source>
</evidence>
<protein>
    <recommendedName>
        <fullName evidence="6">Peptide deformylase</fullName>
        <shortName evidence="6">PDF</shortName>
        <ecNumber evidence="6">3.5.1.88</ecNumber>
    </recommendedName>
    <alternativeName>
        <fullName evidence="6">Polypeptide deformylase</fullName>
    </alternativeName>
</protein>
<comment type="similarity">
    <text evidence="1 6">Belongs to the polypeptide deformylase family.</text>
</comment>
<dbReference type="FunFam" id="3.90.45.10:FF:000003">
    <property type="entry name" value="Peptide deformylase"/>
    <property type="match status" value="1"/>
</dbReference>
<keyword evidence="3 6" id="KW-0378">Hydrolase</keyword>
<evidence type="ECO:0000313" key="8">
    <source>
        <dbReference type="Proteomes" id="UP000271003"/>
    </source>
</evidence>
<dbReference type="NCBIfam" id="NF001159">
    <property type="entry name" value="PRK00150.1-3"/>
    <property type="match status" value="1"/>
</dbReference>
<evidence type="ECO:0000256" key="4">
    <source>
        <dbReference type="ARBA" id="ARBA00022917"/>
    </source>
</evidence>
<dbReference type="EC" id="3.5.1.88" evidence="6"/>
<sequence length="175" mass="19597">MQRPVLRMGNPVLITPSLPVREFGTTELRKLAGDLWDTMEREGGCGLAAPQIGVNLRVICFGFKSRNPLREGRSIPQTVLVNPVVEPIGEETEEDWEGCLSLPGLRGAVRRAKKIRYRGFDIEGNPIERTATGMHARVVQHETDHLDGILYVMRVEDWSKFGFRKEIEKTEGGAA</sequence>
<dbReference type="Gene3D" id="3.90.45.10">
    <property type="entry name" value="Peptide deformylase"/>
    <property type="match status" value="1"/>
</dbReference>
<dbReference type="GO" id="GO:0006412">
    <property type="term" value="P:translation"/>
    <property type="evidence" value="ECO:0007669"/>
    <property type="project" value="UniProtKB-UniRule"/>
</dbReference>
<dbReference type="PANTHER" id="PTHR10458:SF20">
    <property type="entry name" value="PEPTIDE DEFORMYLASE 1"/>
    <property type="match status" value="1"/>
</dbReference>
<dbReference type="KEGG" id="sutt:SUTMEG_07830"/>
<dbReference type="RefSeq" id="WP_120176557.1">
    <property type="nucleotide sequence ID" value="NZ_AP018786.1"/>
</dbReference>